<dbReference type="SMART" id="SM00729">
    <property type="entry name" value="Elp3"/>
    <property type="match status" value="1"/>
</dbReference>
<dbReference type="PROSITE" id="PS51918">
    <property type="entry name" value="RADICAL_SAM"/>
    <property type="match status" value="1"/>
</dbReference>
<organism evidence="2 3">
    <name type="scientific">Collinsella aerofaciens</name>
    <dbReference type="NCBI Taxonomy" id="74426"/>
    <lineage>
        <taxon>Bacteria</taxon>
        <taxon>Bacillati</taxon>
        <taxon>Actinomycetota</taxon>
        <taxon>Coriobacteriia</taxon>
        <taxon>Coriobacteriales</taxon>
        <taxon>Coriobacteriaceae</taxon>
        <taxon>Collinsella</taxon>
    </lineage>
</organism>
<dbReference type="Pfam" id="PF04055">
    <property type="entry name" value="Radical_SAM"/>
    <property type="match status" value="1"/>
</dbReference>
<gene>
    <name evidence="2" type="ORF">LMKDKBCB_00867</name>
</gene>
<protein>
    <submittedName>
        <fullName evidence="2">Radical SAM superfamily protein</fullName>
    </submittedName>
</protein>
<sequence length="636" mass="70765">MHLISLLRGFLLRVPYQDCFHLIEPLLAKVEKPSRYIDHEWGTLSKADADYRCCMIYPDVYEVGLPNQGIAILYNILNQAEGISCERGYVPWPDMGDAMREAGIPLLSLEGAAPVASFDIVGMHVPHEMAVTNFLEALDLAGIPLLAADRTEDDPIIVAGGPSVYNPEPYAAFFDAILIGEGEESLLEICQLHRRLRDEGVSRAQIVEQLATVAGTYVPSLYEVRYDEPCSPHGYTVPREGKDVPPVVYKRVVEDFGATNPLSQSCVPYAQLVHDRLSIEILRGCARGCRFCQAGMTYRPVRERSADQIVSSVIQGLEKTGYDEVSLTSLSTTDHSCIRDVLGRLNRRLEDTGIRVSIPSQRLDSFGVDMAESVAGEKKGGLTFAPEAGSQRMRDIINKNVTEEDLDRAAKAAFEAGWNRMKLYFMMGLPGERDEDIVAIANLADHVLELGRSVVPKARRGSISVSISVSVFIPKAATPFQWCPQLDYDDVKRRQKLLITSVRNRAVRVHYHDAETSLIEAALSRAGRDMTPVIIDAWRAGSRFDAWVEHFSLDNWKEAAAKNGIDLNELVHLPYELDWRLPWEHVSPGCSRGFLEREYRRSLEGVTTPDCTRTSCTGCGICPTLHAKNVLMGDRA</sequence>
<dbReference type="InterPro" id="IPR023404">
    <property type="entry name" value="rSAM_horseshoe"/>
</dbReference>
<dbReference type="Gene3D" id="3.80.30.20">
    <property type="entry name" value="tm_1862 like domain"/>
    <property type="match status" value="1"/>
</dbReference>
<dbReference type="SFLD" id="SFLDS00029">
    <property type="entry name" value="Radical_SAM"/>
    <property type="match status" value="1"/>
</dbReference>
<dbReference type="GO" id="GO:0003824">
    <property type="term" value="F:catalytic activity"/>
    <property type="evidence" value="ECO:0007669"/>
    <property type="project" value="InterPro"/>
</dbReference>
<reference evidence="2 3" key="1">
    <citation type="submission" date="2019-10" db="EMBL/GenBank/DDBJ databases">
        <authorList>
            <person name="Wolf R A."/>
        </authorList>
    </citation>
    <scope>NUCLEOTIDE SEQUENCE [LARGE SCALE GENOMIC DNA]</scope>
    <source>
        <strain evidence="2">Collinsella_aerofaciens_AK_138A</strain>
    </source>
</reference>
<dbReference type="InterPro" id="IPR006638">
    <property type="entry name" value="Elp3/MiaA/NifB-like_rSAM"/>
</dbReference>
<dbReference type="Pfam" id="PF19864">
    <property type="entry name" value="Radical_SAM_N2"/>
    <property type="match status" value="1"/>
</dbReference>
<dbReference type="InterPro" id="IPR023862">
    <property type="entry name" value="CHP03960_rSAM"/>
</dbReference>
<dbReference type="AlphaFoldDB" id="A0A5K1IJD5"/>
<feature type="domain" description="Radical SAM core" evidence="1">
    <location>
        <begin position="271"/>
        <end position="508"/>
    </location>
</feature>
<dbReference type="Proteomes" id="UP000330807">
    <property type="component" value="Unassembled WGS sequence"/>
</dbReference>
<evidence type="ECO:0000313" key="2">
    <source>
        <dbReference type="EMBL" id="VWL86869.1"/>
    </source>
</evidence>
<dbReference type="PANTHER" id="PTHR42731:SF1">
    <property type="entry name" value="RADICAL SAM DOMAIN PROTEIN"/>
    <property type="match status" value="1"/>
</dbReference>
<dbReference type="InterPro" id="IPR058240">
    <property type="entry name" value="rSAM_sf"/>
</dbReference>
<dbReference type="GO" id="GO:0051536">
    <property type="term" value="F:iron-sulfur cluster binding"/>
    <property type="evidence" value="ECO:0007669"/>
    <property type="project" value="InterPro"/>
</dbReference>
<dbReference type="CDD" id="cd01335">
    <property type="entry name" value="Radical_SAM"/>
    <property type="match status" value="1"/>
</dbReference>
<dbReference type="InterPro" id="IPR007197">
    <property type="entry name" value="rSAM"/>
</dbReference>
<evidence type="ECO:0000313" key="3">
    <source>
        <dbReference type="Proteomes" id="UP000330807"/>
    </source>
</evidence>
<dbReference type="EMBL" id="CABWIH010000019">
    <property type="protein sequence ID" value="VWL86869.1"/>
    <property type="molecule type" value="Genomic_DNA"/>
</dbReference>
<dbReference type="InterPro" id="IPR045784">
    <property type="entry name" value="Radical_SAM_N2"/>
</dbReference>
<name>A0A5K1IJD5_9ACTN</name>
<dbReference type="PANTHER" id="PTHR42731">
    <property type="entry name" value="SLL1084 PROTEIN"/>
    <property type="match status" value="1"/>
</dbReference>
<evidence type="ECO:0000259" key="1">
    <source>
        <dbReference type="PROSITE" id="PS51918"/>
    </source>
</evidence>
<accession>A0A5K1IJD5</accession>
<dbReference type="SUPFAM" id="SSF102114">
    <property type="entry name" value="Radical SAM enzymes"/>
    <property type="match status" value="1"/>
</dbReference>
<dbReference type="SFLD" id="SFLDG01082">
    <property type="entry name" value="B12-binding_domain_containing"/>
    <property type="match status" value="1"/>
</dbReference>
<dbReference type="NCBIfam" id="TIGR03960">
    <property type="entry name" value="rSAM_fuse_unch"/>
    <property type="match status" value="1"/>
</dbReference>
<proteinExistence type="predicted"/>